<protein>
    <submittedName>
        <fullName evidence="1">Uncharacterized protein</fullName>
    </submittedName>
</protein>
<sequence>MSKTIEDNFDSGTLHRLIALKDKQKGKKLRIRTGTYSVQMILDNVQKQFDIPDFDGRHYHCTFCNEASGSKICDGCAEEYRRS</sequence>
<accession>A0A0F9E9I1</accession>
<dbReference type="AlphaFoldDB" id="A0A0F9E9I1"/>
<organism evidence="1">
    <name type="scientific">marine sediment metagenome</name>
    <dbReference type="NCBI Taxonomy" id="412755"/>
    <lineage>
        <taxon>unclassified sequences</taxon>
        <taxon>metagenomes</taxon>
        <taxon>ecological metagenomes</taxon>
    </lineage>
</organism>
<evidence type="ECO:0000313" key="1">
    <source>
        <dbReference type="EMBL" id="KKL26491.1"/>
    </source>
</evidence>
<dbReference type="EMBL" id="LAZR01035821">
    <property type="protein sequence ID" value="KKL26491.1"/>
    <property type="molecule type" value="Genomic_DNA"/>
</dbReference>
<gene>
    <name evidence="1" type="ORF">LCGC14_2394790</name>
</gene>
<proteinExistence type="predicted"/>
<reference evidence="1" key="1">
    <citation type="journal article" date="2015" name="Nature">
        <title>Complex archaea that bridge the gap between prokaryotes and eukaryotes.</title>
        <authorList>
            <person name="Spang A."/>
            <person name="Saw J.H."/>
            <person name="Jorgensen S.L."/>
            <person name="Zaremba-Niedzwiedzka K."/>
            <person name="Martijn J."/>
            <person name="Lind A.E."/>
            <person name="van Eijk R."/>
            <person name="Schleper C."/>
            <person name="Guy L."/>
            <person name="Ettema T.J."/>
        </authorList>
    </citation>
    <scope>NUCLEOTIDE SEQUENCE</scope>
</reference>
<name>A0A0F9E9I1_9ZZZZ</name>
<comment type="caution">
    <text evidence="1">The sequence shown here is derived from an EMBL/GenBank/DDBJ whole genome shotgun (WGS) entry which is preliminary data.</text>
</comment>